<evidence type="ECO:0000259" key="3">
    <source>
        <dbReference type="Pfam" id="PF14040"/>
    </source>
</evidence>
<feature type="compositionally biased region" description="Basic and acidic residues" evidence="1">
    <location>
        <begin position="49"/>
        <end position="59"/>
    </location>
</feature>
<dbReference type="InterPro" id="IPR029476">
    <property type="entry name" value="DNase_NucA_NucB"/>
</dbReference>
<comment type="caution">
    <text evidence="4">The sequence shown here is derived from an EMBL/GenBank/DDBJ whole genome shotgun (WGS) entry which is preliminary data.</text>
</comment>
<feature type="region of interest" description="Disordered" evidence="1">
    <location>
        <begin position="49"/>
        <end position="89"/>
    </location>
</feature>
<dbReference type="Pfam" id="PF14040">
    <property type="entry name" value="DNase_NucA_NucB"/>
    <property type="match status" value="1"/>
</dbReference>
<feature type="domain" description="Deoxyribonuclease NucA/NucB" evidence="3">
    <location>
        <begin position="370"/>
        <end position="464"/>
    </location>
</feature>
<dbReference type="Proteomes" id="UP001620295">
    <property type="component" value="Unassembled WGS sequence"/>
</dbReference>
<evidence type="ECO:0000256" key="1">
    <source>
        <dbReference type="SAM" id="MobiDB-lite"/>
    </source>
</evidence>
<proteinExistence type="predicted"/>
<organism evidence="4 5">
    <name type="scientific">Streptomyces milbemycinicus</name>
    <dbReference type="NCBI Taxonomy" id="476552"/>
    <lineage>
        <taxon>Bacteria</taxon>
        <taxon>Bacillati</taxon>
        <taxon>Actinomycetota</taxon>
        <taxon>Actinomycetes</taxon>
        <taxon>Kitasatosporales</taxon>
        <taxon>Streptomycetaceae</taxon>
        <taxon>Streptomyces</taxon>
    </lineage>
</organism>
<keyword evidence="5" id="KW-1185">Reference proteome</keyword>
<protein>
    <submittedName>
        <fullName evidence="4">NucA/NucB deoxyribonuclease domain-containing protein</fullName>
    </submittedName>
</protein>
<dbReference type="EMBL" id="JBJDQH010000033">
    <property type="protein sequence ID" value="MFK4272840.1"/>
    <property type="molecule type" value="Genomic_DNA"/>
</dbReference>
<reference evidence="4 5" key="1">
    <citation type="submission" date="2024-11" db="EMBL/GenBank/DDBJ databases">
        <title>The Natural Products Discovery Center: Release of the First 8490 Sequenced Strains for Exploring Actinobacteria Biosynthetic Diversity.</title>
        <authorList>
            <person name="Kalkreuter E."/>
            <person name="Kautsar S.A."/>
            <person name="Yang D."/>
            <person name="Bader C.D."/>
            <person name="Teijaro C.N."/>
            <person name="Fluegel L."/>
            <person name="Davis C.M."/>
            <person name="Simpson J.R."/>
            <person name="Lauterbach L."/>
            <person name="Steele A.D."/>
            <person name="Gui C."/>
            <person name="Meng S."/>
            <person name="Li G."/>
            <person name="Viehrig K."/>
            <person name="Ye F."/>
            <person name="Su P."/>
            <person name="Kiefer A.F."/>
            <person name="Nichols A."/>
            <person name="Cepeda A.J."/>
            <person name="Yan W."/>
            <person name="Fan B."/>
            <person name="Jiang Y."/>
            <person name="Adhikari A."/>
            <person name="Zheng C.-J."/>
            <person name="Schuster L."/>
            <person name="Cowan T.M."/>
            <person name="Smanski M.J."/>
            <person name="Chevrette M.G."/>
            <person name="De Carvalho L.P.S."/>
            <person name="Shen B."/>
        </authorList>
    </citation>
    <scope>NUCLEOTIDE SEQUENCE [LARGE SCALE GENOMIC DNA]</scope>
    <source>
        <strain evidence="4 5">NPDC020863</strain>
    </source>
</reference>
<keyword evidence="2" id="KW-0732">Signal</keyword>
<sequence length="468" mass="52701">MMLVTALLLVFGASAPQALAQVAPASGEGGGTWIAEPFLQSLDGDVTEDARGLSTRDSKVASQSGGDVQRAAMRQAKAGGSHSYRDTSKVPLRGGKVTLQAAGFTPPRYWADTPPAKAAKACLAKDSSNTAQGETHDRWLWCQKYRMGLRYYYKTSDGRKEYRGSTSIAYNLVTVGSGQVRGVRTYFQARKGSLSFDDWSTENLPSASLLPLLVQAQCADEGKSCNGVHQPIQHTWRYWNNDTKWKHWDFYSHESASSAKDKVLFHKWHLSWWGKEGTFTSEAGHTMDRTVRCDSANYFTFFGDWPQACVNYDVVPHLQYSISDQRVASVARHIRTAQDSPEKTYPIEYDRKVIPGKFTNSRDDRGLHRLVYRGKGWQSNENVKNAACQRKAPYEGWRGHPAYNTTTHQCDEYPFASTWEGAADPDWAFSVRAVPKTENEKAGGLLTWYFFADRILYDNDEFWVQIKD</sequence>
<feature type="signal peptide" evidence="2">
    <location>
        <begin position="1"/>
        <end position="20"/>
    </location>
</feature>
<dbReference type="RefSeq" id="WP_404748998.1">
    <property type="nucleotide sequence ID" value="NZ_JBJDQH010000033.1"/>
</dbReference>
<evidence type="ECO:0000313" key="4">
    <source>
        <dbReference type="EMBL" id="MFK4272840.1"/>
    </source>
</evidence>
<name>A0ABW8M3U8_9ACTN</name>
<gene>
    <name evidence="4" type="ORF">ACI2L5_49440</name>
</gene>
<accession>A0ABW8M3U8</accession>
<evidence type="ECO:0000256" key="2">
    <source>
        <dbReference type="SAM" id="SignalP"/>
    </source>
</evidence>
<evidence type="ECO:0000313" key="5">
    <source>
        <dbReference type="Proteomes" id="UP001620295"/>
    </source>
</evidence>
<feature type="chain" id="PRO_5047189016" evidence="2">
    <location>
        <begin position="21"/>
        <end position="468"/>
    </location>
</feature>